<dbReference type="EMBL" id="PKLZ01000007">
    <property type="protein sequence ID" value="PLW82681.1"/>
    <property type="molecule type" value="Genomic_DNA"/>
</dbReference>
<evidence type="ECO:0000313" key="5">
    <source>
        <dbReference type="Proteomes" id="UP000234845"/>
    </source>
</evidence>
<dbReference type="InterPro" id="IPR016181">
    <property type="entry name" value="Acyl_CoA_acyltransferase"/>
</dbReference>
<dbReference type="Gene3D" id="3.40.630.30">
    <property type="match status" value="1"/>
</dbReference>
<name>A0A2N5Y2Q1_9GAMM</name>
<protein>
    <submittedName>
        <fullName evidence="4">Ribosomal-protein-alanine acetyltransferase</fullName>
    </submittedName>
</protein>
<evidence type="ECO:0000313" key="4">
    <source>
        <dbReference type="EMBL" id="PLW82681.1"/>
    </source>
</evidence>
<dbReference type="PANTHER" id="PTHR43877:SF2">
    <property type="entry name" value="AMINOALKYLPHOSPHONATE N-ACETYLTRANSFERASE-RELATED"/>
    <property type="match status" value="1"/>
</dbReference>
<reference evidence="5" key="1">
    <citation type="submission" date="2017-11" db="EMBL/GenBank/DDBJ databases">
        <title>The draft genome sequence of Chromatocurvus sp. F02.</title>
        <authorList>
            <person name="Du Z.-J."/>
            <person name="Chang Y.-Q."/>
        </authorList>
    </citation>
    <scope>NUCLEOTIDE SEQUENCE [LARGE SCALE GENOMIC DNA]</scope>
    <source>
        <strain evidence="5">F02</strain>
    </source>
</reference>
<proteinExistence type="predicted"/>
<dbReference type="Pfam" id="PF11814">
    <property type="entry name" value="DUF3335"/>
    <property type="match status" value="1"/>
</dbReference>
<evidence type="ECO:0000256" key="1">
    <source>
        <dbReference type="ARBA" id="ARBA00022679"/>
    </source>
</evidence>
<evidence type="ECO:0000259" key="3">
    <source>
        <dbReference type="PROSITE" id="PS51186"/>
    </source>
</evidence>
<evidence type="ECO:0000256" key="2">
    <source>
        <dbReference type="ARBA" id="ARBA00023315"/>
    </source>
</evidence>
<dbReference type="InterPro" id="IPR050832">
    <property type="entry name" value="Bact_Acetyltransf"/>
</dbReference>
<dbReference type="Proteomes" id="UP000234845">
    <property type="component" value="Unassembled WGS sequence"/>
</dbReference>
<keyword evidence="1 4" id="KW-0808">Transferase</keyword>
<dbReference type="GO" id="GO:0016747">
    <property type="term" value="F:acyltransferase activity, transferring groups other than amino-acyl groups"/>
    <property type="evidence" value="ECO:0007669"/>
    <property type="project" value="InterPro"/>
</dbReference>
<dbReference type="InterPro" id="IPR000182">
    <property type="entry name" value="GNAT_dom"/>
</dbReference>
<dbReference type="InterPro" id="IPR021770">
    <property type="entry name" value="DUF3335"/>
</dbReference>
<dbReference type="Gene3D" id="3.90.70.10">
    <property type="entry name" value="Cysteine proteinases"/>
    <property type="match status" value="1"/>
</dbReference>
<comment type="caution">
    <text evidence="4">The sequence shown here is derived from an EMBL/GenBank/DDBJ whole genome shotgun (WGS) entry which is preliminary data.</text>
</comment>
<keyword evidence="5" id="KW-1185">Reference proteome</keyword>
<dbReference type="SUPFAM" id="SSF55729">
    <property type="entry name" value="Acyl-CoA N-acyltransferases (Nat)"/>
    <property type="match status" value="1"/>
</dbReference>
<dbReference type="AlphaFoldDB" id="A0A2N5Y2Q1"/>
<dbReference type="RefSeq" id="WP_101521149.1">
    <property type="nucleotide sequence ID" value="NZ_PKLZ01000007.1"/>
</dbReference>
<keyword evidence="2" id="KW-0012">Acyltransferase</keyword>
<dbReference type="CDD" id="cd04301">
    <property type="entry name" value="NAT_SF"/>
    <property type="match status" value="1"/>
</dbReference>
<feature type="domain" description="N-acetyltransferase" evidence="3">
    <location>
        <begin position="10"/>
        <end position="156"/>
    </location>
</feature>
<dbReference type="PROSITE" id="PS51186">
    <property type="entry name" value="GNAT"/>
    <property type="match status" value="1"/>
</dbReference>
<sequence length="376" mass="42376">MNPGKNALSFSLRPACESDLDALDHLETASFASDRLSRRRLKHWIQAPNSILIVAETSDGILGYGLVLLHRGTRLARLYSIAVSDLARGYGLGRALMKELETGAAARGRLFMRLEVAQDNSTAIRLYESLGYLAFGTYHAYYEDQRDALRMQKQIRYAPENLKSKRIPWYRQTTEFTCGPAAAMMAMAALDPGFKPNQEQELDIWREATTIFMTSGHGGSHPVGLALAASRRGFNTEVVINRKGPLFVESVRNPEKKQVITAVHEHFLNRASDAHIRVRYRDLTQKAIEQWLSEGAMVLVLISTYRMDYKKSPHWVVISAVDDQCLYLHDPDPTEGEQSGLDCQYLPIARTDFDKMSLFGRERLRTAVVIRKASPA</sequence>
<dbReference type="PANTHER" id="PTHR43877">
    <property type="entry name" value="AMINOALKYLPHOSPHONATE N-ACETYLTRANSFERASE-RELATED-RELATED"/>
    <property type="match status" value="1"/>
</dbReference>
<dbReference type="OrthoDB" id="27442at2"/>
<gene>
    <name evidence="4" type="ORF">CWI75_08855</name>
</gene>
<dbReference type="Pfam" id="PF00583">
    <property type="entry name" value="Acetyltransf_1"/>
    <property type="match status" value="1"/>
</dbReference>
<organism evidence="4 5">
    <name type="scientific">Kineobactrum sediminis</name>
    <dbReference type="NCBI Taxonomy" id="1905677"/>
    <lineage>
        <taxon>Bacteria</taxon>
        <taxon>Pseudomonadati</taxon>
        <taxon>Pseudomonadota</taxon>
        <taxon>Gammaproteobacteria</taxon>
        <taxon>Cellvibrionales</taxon>
        <taxon>Halieaceae</taxon>
        <taxon>Kineobactrum</taxon>
    </lineage>
</organism>
<accession>A0A2N5Y2Q1</accession>